<evidence type="ECO:0000256" key="2">
    <source>
        <dbReference type="ARBA" id="ARBA00023276"/>
    </source>
</evidence>
<name>A0A2N5X6H7_9GAMM</name>
<dbReference type="GO" id="GO:0015979">
    <property type="term" value="P:photosynthesis"/>
    <property type="evidence" value="ECO:0007669"/>
    <property type="project" value="UniProtKB-KW"/>
</dbReference>
<evidence type="ECO:0000259" key="4">
    <source>
        <dbReference type="Pfam" id="PF14870"/>
    </source>
</evidence>
<dbReference type="InterPro" id="IPR028203">
    <property type="entry name" value="PSII_CF48-like_dom"/>
</dbReference>
<dbReference type="PANTHER" id="PTHR47199:SF2">
    <property type="entry name" value="PHOTOSYSTEM II STABILITY_ASSEMBLY FACTOR HCF136, CHLOROPLASTIC"/>
    <property type="match status" value="1"/>
</dbReference>
<comment type="caution">
    <text evidence="5">The sequence shown here is derived from an EMBL/GenBank/DDBJ whole genome shotgun (WGS) entry which is preliminary data.</text>
</comment>
<keyword evidence="2" id="KW-0604">Photosystem II</keyword>
<sequence length="392" mass="42002">MRRFRELIKIMIRYAAVHVIALFLGVAHASLAFGGQVEYSLQTPGASRSMLLDIAVAGERLVAVGERGHILTSQDQGQNWTQAEVPTSVMLTRVFFVDDKLGWAVGHDGNVLHSQDGGLIWALQRDGLADQVRINEDNAGRALSTVEELQAQLAAAEEDAVDALEEALEEAEWVLENAREKLDMPVYAPPLMDVWFATPEQGWAVGAYGTLLRTANGGRNWADWSHHVGNPDELHLNGVVGDGAGTLYLASEWGMVFVSTNAGESWRVAETGYDGSFFGVVSNPETGSVFAYGLLGTIYRSEDQGVNWSAVDGLVRGSLFGAEAVAGSVVFVGQGGIATLTRDDGRTFTPMVQPDRDGLFGVATMSDGRFVASGERGARLLVVTAAGDQGDE</sequence>
<evidence type="ECO:0000313" key="5">
    <source>
        <dbReference type="EMBL" id="PLW70092.1"/>
    </source>
</evidence>
<dbReference type="Gene3D" id="2.130.10.10">
    <property type="entry name" value="YVTN repeat-like/Quinoprotein amine dehydrogenase"/>
    <property type="match status" value="2"/>
</dbReference>
<dbReference type="PANTHER" id="PTHR47199">
    <property type="entry name" value="PHOTOSYSTEM II STABILITY/ASSEMBLY FACTOR HCF136, CHLOROPLASTIC"/>
    <property type="match status" value="1"/>
</dbReference>
<feature type="domain" description="Photosynthesis system II assembly factor Ycf48/Hcf136-like" evidence="4">
    <location>
        <begin position="179"/>
        <end position="335"/>
    </location>
</feature>
<gene>
    <name evidence="5" type="ORF">C0039_02435</name>
</gene>
<accession>A0A2N5X6H7</accession>
<dbReference type="EMBL" id="PKUS01000002">
    <property type="protein sequence ID" value="PLW70092.1"/>
    <property type="molecule type" value="Genomic_DNA"/>
</dbReference>
<dbReference type="GO" id="GO:0009523">
    <property type="term" value="C:photosystem II"/>
    <property type="evidence" value="ECO:0007669"/>
    <property type="project" value="UniProtKB-KW"/>
</dbReference>
<evidence type="ECO:0000256" key="1">
    <source>
        <dbReference type="ARBA" id="ARBA00022531"/>
    </source>
</evidence>
<keyword evidence="3" id="KW-0175">Coiled coil</keyword>
<feature type="coiled-coil region" evidence="3">
    <location>
        <begin position="139"/>
        <end position="181"/>
    </location>
</feature>
<dbReference type="InterPro" id="IPR015943">
    <property type="entry name" value="WD40/YVTN_repeat-like_dom_sf"/>
</dbReference>
<dbReference type="Proteomes" id="UP000235005">
    <property type="component" value="Unassembled WGS sequence"/>
</dbReference>
<organism evidence="5 6">
    <name type="scientific">Pseudohalioglobus lutimaris</name>
    <dbReference type="NCBI Taxonomy" id="1737061"/>
    <lineage>
        <taxon>Bacteria</taxon>
        <taxon>Pseudomonadati</taxon>
        <taxon>Pseudomonadota</taxon>
        <taxon>Gammaproteobacteria</taxon>
        <taxon>Cellvibrionales</taxon>
        <taxon>Halieaceae</taxon>
        <taxon>Pseudohalioglobus</taxon>
    </lineage>
</organism>
<proteinExistence type="predicted"/>
<keyword evidence="1" id="KW-0602">Photosynthesis</keyword>
<dbReference type="Pfam" id="PF14870">
    <property type="entry name" value="PSII_BNR"/>
    <property type="match status" value="2"/>
</dbReference>
<protein>
    <submittedName>
        <fullName evidence="5">Photosystem I reaction center subunit IV</fullName>
    </submittedName>
</protein>
<dbReference type="InterPro" id="IPR036278">
    <property type="entry name" value="Sialidase_sf"/>
</dbReference>
<dbReference type="SUPFAM" id="SSF50939">
    <property type="entry name" value="Sialidases"/>
    <property type="match status" value="1"/>
</dbReference>
<dbReference type="OrthoDB" id="9813892at2"/>
<evidence type="ECO:0000313" key="6">
    <source>
        <dbReference type="Proteomes" id="UP000235005"/>
    </source>
</evidence>
<evidence type="ECO:0000256" key="3">
    <source>
        <dbReference type="SAM" id="Coils"/>
    </source>
</evidence>
<dbReference type="AlphaFoldDB" id="A0A2N5X6H7"/>
<keyword evidence="6" id="KW-1185">Reference proteome</keyword>
<feature type="domain" description="Photosynthesis system II assembly factor Ycf48/Hcf136-like" evidence="4">
    <location>
        <begin position="50"/>
        <end position="113"/>
    </location>
</feature>
<reference evidence="5 6" key="1">
    <citation type="submission" date="2018-01" db="EMBL/GenBank/DDBJ databases">
        <title>The draft genome sequence of Halioglobus lutimaris HF004.</title>
        <authorList>
            <person name="Du Z.-J."/>
            <person name="Shi M.-J."/>
        </authorList>
    </citation>
    <scope>NUCLEOTIDE SEQUENCE [LARGE SCALE GENOMIC DNA]</scope>
    <source>
        <strain evidence="5 6">HF004</strain>
    </source>
</reference>